<evidence type="ECO:0000313" key="1">
    <source>
        <dbReference type="EMBL" id="GES35274.1"/>
    </source>
</evidence>
<accession>A0ABQ0YFG1</accession>
<comment type="caution">
    <text evidence="1">The sequence shown here is derived from an EMBL/GenBank/DDBJ whole genome shotgun (WGS) entry which is preliminary data.</text>
</comment>
<name>A0ABQ0YFG1_9NOCA</name>
<dbReference type="Proteomes" id="UP000325466">
    <property type="component" value="Unassembled WGS sequence"/>
</dbReference>
<proteinExistence type="predicted"/>
<evidence type="ECO:0000313" key="2">
    <source>
        <dbReference type="Proteomes" id="UP000325466"/>
    </source>
</evidence>
<reference evidence="1 2" key="1">
    <citation type="journal article" date="2018" name="Biodegradation">
        <title>1,4-Dioxane degradation characteristics of Rhodococcus aetherivorans JCM 14343.</title>
        <authorList>
            <person name="Inoue D."/>
            <person name="Tsunoda T."/>
            <person name="Yamamoto N."/>
            <person name="Ike M."/>
            <person name="Sei K."/>
        </authorList>
    </citation>
    <scope>NUCLEOTIDE SEQUENCE [LARGE SCALE GENOMIC DNA]</scope>
    <source>
        <strain evidence="1 2">JCM 14343</strain>
    </source>
</reference>
<gene>
    <name evidence="1" type="ORF">RAJCM14343_0521</name>
</gene>
<keyword evidence="2" id="KW-1185">Reference proteome</keyword>
<dbReference type="EMBL" id="BLAH01000017">
    <property type="protein sequence ID" value="GES35274.1"/>
    <property type="molecule type" value="Genomic_DNA"/>
</dbReference>
<organism evidence="1 2">
    <name type="scientific">Rhodococcus aetherivorans</name>
    <dbReference type="NCBI Taxonomy" id="191292"/>
    <lineage>
        <taxon>Bacteria</taxon>
        <taxon>Bacillati</taxon>
        <taxon>Actinomycetota</taxon>
        <taxon>Actinomycetes</taxon>
        <taxon>Mycobacteriales</taxon>
        <taxon>Nocardiaceae</taxon>
        <taxon>Rhodococcus</taxon>
    </lineage>
</organism>
<protein>
    <submittedName>
        <fullName evidence="1">Uncharacterized protein</fullName>
    </submittedName>
</protein>
<sequence>MLTDTNGRGEQTLRDLDRHILPLTRPLLDNSLEFSLDSGRS</sequence>